<keyword evidence="6 14" id="KW-0106">Calcium</keyword>
<keyword evidence="3 17" id="KW-0575">Peroxidase</keyword>
<dbReference type="InterPro" id="IPR033905">
    <property type="entry name" value="Secretory_peroxidase"/>
</dbReference>
<organism evidence="20 21">
    <name type="scientific">Canna indica</name>
    <name type="common">Indian-shot</name>
    <dbReference type="NCBI Taxonomy" id="4628"/>
    <lineage>
        <taxon>Eukaryota</taxon>
        <taxon>Viridiplantae</taxon>
        <taxon>Streptophyta</taxon>
        <taxon>Embryophyta</taxon>
        <taxon>Tracheophyta</taxon>
        <taxon>Spermatophyta</taxon>
        <taxon>Magnoliopsida</taxon>
        <taxon>Liliopsida</taxon>
        <taxon>Zingiberales</taxon>
        <taxon>Cannaceae</taxon>
        <taxon>Canna</taxon>
    </lineage>
</organism>
<evidence type="ECO:0000256" key="2">
    <source>
        <dbReference type="ARBA" id="ARBA00006873"/>
    </source>
</evidence>
<feature type="binding site" evidence="14">
    <location>
        <position position="189"/>
    </location>
    <ligand>
        <name>Ca(2+)</name>
        <dbReference type="ChEBI" id="CHEBI:29108"/>
        <label>2</label>
    </ligand>
</feature>
<dbReference type="FunFam" id="1.10.520.10:FF:000001">
    <property type="entry name" value="Peroxidase"/>
    <property type="match status" value="1"/>
</dbReference>
<evidence type="ECO:0000256" key="9">
    <source>
        <dbReference type="ARBA" id="ARBA00023157"/>
    </source>
</evidence>
<feature type="active site" description="Proton acceptor" evidence="12">
    <location>
        <position position="63"/>
    </location>
</feature>
<feature type="binding site" evidence="14">
    <location>
        <position position="69"/>
    </location>
    <ligand>
        <name>Ca(2+)</name>
        <dbReference type="ChEBI" id="CHEBI:29108"/>
        <label>1</label>
    </ligand>
</feature>
<dbReference type="GO" id="GO:0140825">
    <property type="term" value="F:lactoperoxidase activity"/>
    <property type="evidence" value="ECO:0007669"/>
    <property type="project" value="UniProtKB-EC"/>
</dbReference>
<dbReference type="Gene3D" id="1.10.420.10">
    <property type="entry name" value="Peroxidase, domain 2"/>
    <property type="match status" value="1"/>
</dbReference>
<evidence type="ECO:0000256" key="4">
    <source>
        <dbReference type="ARBA" id="ARBA00022617"/>
    </source>
</evidence>
<accession>A0AAQ3L1L2</accession>
<evidence type="ECO:0000256" key="16">
    <source>
        <dbReference type="PIRSR" id="PIRSR600823-5"/>
    </source>
</evidence>
<comment type="cofactor">
    <cofactor evidence="14 17">
        <name>heme b</name>
        <dbReference type="ChEBI" id="CHEBI:60344"/>
    </cofactor>
    <text evidence="14 17">Binds 1 heme b (iron(II)-protoporphyrin IX) group per subunit.</text>
</comment>
<evidence type="ECO:0000256" key="6">
    <source>
        <dbReference type="ARBA" id="ARBA00022837"/>
    </source>
</evidence>
<evidence type="ECO:0000256" key="13">
    <source>
        <dbReference type="PIRSR" id="PIRSR600823-2"/>
    </source>
</evidence>
<keyword evidence="10" id="KW-0325">Glycoprotein</keyword>
<comment type="cofactor">
    <cofactor evidence="14 17">
        <name>Ca(2+)</name>
        <dbReference type="ChEBI" id="CHEBI:29108"/>
    </cofactor>
    <text evidence="14 17">Binds 2 calcium ions per subunit.</text>
</comment>
<evidence type="ECO:0000256" key="8">
    <source>
        <dbReference type="ARBA" id="ARBA00023004"/>
    </source>
</evidence>
<feature type="site" description="Transition state stabilizer" evidence="15">
    <location>
        <position position="59"/>
    </location>
</feature>
<dbReference type="InterPro" id="IPR000823">
    <property type="entry name" value="Peroxidase_pln"/>
</dbReference>
<dbReference type="PROSITE" id="PS00435">
    <property type="entry name" value="PEROXIDASE_1"/>
    <property type="match status" value="1"/>
</dbReference>
<dbReference type="InterPro" id="IPR019793">
    <property type="entry name" value="Peroxidases_heam-ligand_BS"/>
</dbReference>
<dbReference type="EMBL" id="CP136898">
    <property type="protein sequence ID" value="WOL18889.1"/>
    <property type="molecule type" value="Genomic_DNA"/>
</dbReference>
<feature type="binding site" evidence="14">
    <location>
        <position position="64"/>
    </location>
    <ligand>
        <name>Ca(2+)</name>
        <dbReference type="ChEBI" id="CHEBI:29108"/>
        <label>1</label>
    </ligand>
</feature>
<evidence type="ECO:0000256" key="14">
    <source>
        <dbReference type="PIRSR" id="PIRSR600823-3"/>
    </source>
</evidence>
<sequence length="316" mass="34273">MAASFFVAFLLFSSLLFHLNSALSVDYYAETCPGAETAVTEVMKKAMANDNTVPAALLRMHFHDCFIRGCDASVLLNSKGSRKAEKDGPPNISLHAFYVIDHAKKAVEKLCPGVVSCADILALAARDAVALSGGPNWEVPKGRKDGRVSKASETSQLPSPTFNFSQLKQSFSQRGLSTKDLVALSGGHTLGFAHCSSFENRIHNFDATHDVDPSLNSGFAKKLRKICPAHNKAKNAGSTMDSTSTVFDNTYFKLLLQGKGLFSSDEALLTHPKTKGQVSQFANSQEDFFRAFVKAIIRMGSLEGGKEVRKDCRVVN</sequence>
<dbReference type="PANTHER" id="PTHR31235">
    <property type="entry name" value="PEROXIDASE 25-RELATED"/>
    <property type="match status" value="1"/>
</dbReference>
<feature type="compositionally biased region" description="Basic and acidic residues" evidence="18">
    <location>
        <begin position="140"/>
        <end position="150"/>
    </location>
</feature>
<comment type="catalytic activity">
    <reaction evidence="1 17">
        <text>2 a phenolic donor + H2O2 = 2 a phenolic radical donor + 2 H2O</text>
        <dbReference type="Rhea" id="RHEA:56136"/>
        <dbReference type="ChEBI" id="CHEBI:15377"/>
        <dbReference type="ChEBI" id="CHEBI:16240"/>
        <dbReference type="ChEBI" id="CHEBI:139520"/>
        <dbReference type="ChEBI" id="CHEBI:139521"/>
        <dbReference type="EC" id="1.11.1.7"/>
    </reaction>
</comment>
<feature type="binding site" evidence="13">
    <location>
        <position position="158"/>
    </location>
    <ligand>
        <name>substrate</name>
    </ligand>
</feature>
<feature type="binding site" evidence="14">
    <location>
        <position position="248"/>
    </location>
    <ligand>
        <name>Ca(2+)</name>
        <dbReference type="ChEBI" id="CHEBI:29108"/>
        <label>2</label>
    </ligand>
</feature>
<evidence type="ECO:0000313" key="21">
    <source>
        <dbReference type="Proteomes" id="UP001327560"/>
    </source>
</evidence>
<reference evidence="20 21" key="1">
    <citation type="submission" date="2023-10" db="EMBL/GenBank/DDBJ databases">
        <title>Chromosome-scale genome assembly provides insights into flower coloration mechanisms of Canna indica.</title>
        <authorList>
            <person name="Li C."/>
        </authorList>
    </citation>
    <scope>NUCLEOTIDE SEQUENCE [LARGE SCALE GENOMIC DNA]</scope>
    <source>
        <tissue evidence="20">Flower</tissue>
    </source>
</reference>
<dbReference type="Pfam" id="PF00141">
    <property type="entry name" value="peroxidase"/>
    <property type="match status" value="1"/>
</dbReference>
<evidence type="ECO:0000256" key="15">
    <source>
        <dbReference type="PIRSR" id="PIRSR600823-4"/>
    </source>
</evidence>
<keyword evidence="8 14" id="KW-0408">Iron</keyword>
<feature type="disulfide bond" evidence="16">
    <location>
        <begin position="117"/>
        <end position="312"/>
    </location>
</feature>
<keyword evidence="21" id="KW-1185">Reference proteome</keyword>
<name>A0AAQ3L1L2_9LILI</name>
<dbReference type="PRINTS" id="PR00461">
    <property type="entry name" value="PLPEROXIDASE"/>
</dbReference>
<dbReference type="GO" id="GO:0046872">
    <property type="term" value="F:metal ion binding"/>
    <property type="evidence" value="ECO:0007669"/>
    <property type="project" value="UniProtKB-UniRule"/>
</dbReference>
<protein>
    <recommendedName>
        <fullName evidence="17">Peroxidase</fullName>
        <ecNumber evidence="17">1.11.1.7</ecNumber>
    </recommendedName>
</protein>
<dbReference type="GO" id="GO:0042744">
    <property type="term" value="P:hydrogen peroxide catabolic process"/>
    <property type="evidence" value="ECO:0007669"/>
    <property type="project" value="UniProtKB-KW"/>
</dbReference>
<evidence type="ECO:0000256" key="12">
    <source>
        <dbReference type="PIRSR" id="PIRSR600823-1"/>
    </source>
</evidence>
<dbReference type="InterPro" id="IPR010255">
    <property type="entry name" value="Haem_peroxidase_sf"/>
</dbReference>
<dbReference type="EC" id="1.11.1.7" evidence="17"/>
<dbReference type="AlphaFoldDB" id="A0AAQ3L1L2"/>
<feature type="binding site" evidence="14">
    <location>
        <position position="73"/>
    </location>
    <ligand>
        <name>Ca(2+)</name>
        <dbReference type="ChEBI" id="CHEBI:29108"/>
        <label>1</label>
    </ligand>
</feature>
<feature type="domain" description="Plant heme peroxidase family profile" evidence="19">
    <location>
        <begin position="22"/>
        <end position="316"/>
    </location>
</feature>
<feature type="binding site" evidence="14">
    <location>
        <position position="241"/>
    </location>
    <ligand>
        <name>Ca(2+)</name>
        <dbReference type="ChEBI" id="CHEBI:29108"/>
        <label>2</label>
    </ligand>
</feature>
<feature type="region of interest" description="Disordered" evidence="18">
    <location>
        <begin position="134"/>
        <end position="157"/>
    </location>
</feature>
<evidence type="ECO:0000256" key="11">
    <source>
        <dbReference type="ARBA" id="ARBA00023324"/>
    </source>
</evidence>
<gene>
    <name evidence="20" type="ORF">Cni_G27686</name>
</gene>
<comment type="similarity">
    <text evidence="17">Belongs to the peroxidase family. Classical plant (class III) peroxidase subfamily.</text>
</comment>
<comment type="function">
    <text evidence="17">Removal of H(2)O(2), oxidation of toxic reductants, biosynthesis and degradation of lignin, suberization, auxin catabolism, response to environmental stresses such as wounding, pathogen attack and oxidative stress.</text>
</comment>
<evidence type="ECO:0000259" key="19">
    <source>
        <dbReference type="PROSITE" id="PS50873"/>
    </source>
</evidence>
<feature type="binding site" description="axial binding residue" evidence="14">
    <location>
        <position position="188"/>
    </location>
    <ligand>
        <name>heme b</name>
        <dbReference type="ChEBI" id="CHEBI:60344"/>
    </ligand>
    <ligandPart>
        <name>Fe</name>
        <dbReference type="ChEBI" id="CHEBI:18248"/>
    </ligandPart>
</feature>
<dbReference type="InterPro" id="IPR002016">
    <property type="entry name" value="Haem_peroxidase"/>
</dbReference>
<evidence type="ECO:0000256" key="5">
    <source>
        <dbReference type="ARBA" id="ARBA00022723"/>
    </source>
</evidence>
<keyword evidence="7 17" id="KW-0560">Oxidoreductase</keyword>
<evidence type="ECO:0000256" key="7">
    <source>
        <dbReference type="ARBA" id="ARBA00023002"/>
    </source>
</evidence>
<dbReference type="FunFam" id="1.10.420.10:FF:000006">
    <property type="entry name" value="Peroxidase"/>
    <property type="match status" value="1"/>
</dbReference>
<evidence type="ECO:0000256" key="17">
    <source>
        <dbReference type="RuleBase" id="RU362060"/>
    </source>
</evidence>
<keyword evidence="17" id="KW-0964">Secreted</keyword>
<feature type="binding site" evidence="14">
    <location>
        <position position="85"/>
    </location>
    <ligand>
        <name>Ca(2+)</name>
        <dbReference type="ChEBI" id="CHEBI:29108"/>
        <label>1</label>
    </ligand>
</feature>
<dbReference type="Proteomes" id="UP001327560">
    <property type="component" value="Chromosome 9"/>
</dbReference>
<evidence type="ECO:0000313" key="20">
    <source>
        <dbReference type="EMBL" id="WOL18889.1"/>
    </source>
</evidence>
<keyword evidence="5 14" id="KW-0479">Metal-binding</keyword>
<dbReference type="PROSITE" id="PS50873">
    <property type="entry name" value="PEROXIDASE_4"/>
    <property type="match status" value="1"/>
</dbReference>
<dbReference type="SUPFAM" id="SSF48113">
    <property type="entry name" value="Heme-dependent peroxidases"/>
    <property type="match status" value="1"/>
</dbReference>
<dbReference type="PRINTS" id="PR00458">
    <property type="entry name" value="PEROXIDASE"/>
</dbReference>
<evidence type="ECO:0000256" key="3">
    <source>
        <dbReference type="ARBA" id="ARBA00022559"/>
    </source>
</evidence>
<feature type="disulfide bond" evidence="16">
    <location>
        <begin position="32"/>
        <end position="111"/>
    </location>
</feature>
<dbReference type="Gene3D" id="1.10.520.10">
    <property type="match status" value="1"/>
</dbReference>
<dbReference type="CDD" id="cd00693">
    <property type="entry name" value="secretory_peroxidase"/>
    <property type="match status" value="1"/>
</dbReference>
<comment type="similarity">
    <text evidence="2">Belongs to the peroxidase family. Ascorbate peroxidase subfamily.</text>
</comment>
<evidence type="ECO:0000256" key="18">
    <source>
        <dbReference type="SAM" id="MobiDB-lite"/>
    </source>
</evidence>
<dbReference type="GO" id="GO:0005576">
    <property type="term" value="C:extracellular region"/>
    <property type="evidence" value="ECO:0007669"/>
    <property type="project" value="UniProtKB-SubCell"/>
</dbReference>
<keyword evidence="4 17" id="KW-0349">Heme</keyword>
<dbReference type="GO" id="GO:0006979">
    <property type="term" value="P:response to oxidative stress"/>
    <property type="evidence" value="ECO:0007669"/>
    <property type="project" value="UniProtKB-UniRule"/>
</dbReference>
<evidence type="ECO:0000256" key="1">
    <source>
        <dbReference type="ARBA" id="ARBA00000189"/>
    </source>
</evidence>
<keyword evidence="11 17" id="KW-0376">Hydrogen peroxide</keyword>
<feature type="disulfide bond" evidence="16">
    <location>
        <begin position="195"/>
        <end position="227"/>
    </location>
</feature>
<dbReference type="GO" id="GO:0020037">
    <property type="term" value="F:heme binding"/>
    <property type="evidence" value="ECO:0007669"/>
    <property type="project" value="UniProtKB-UniRule"/>
</dbReference>
<comment type="subcellular location">
    <subcellularLocation>
        <location evidence="17">Secreted</location>
    </subcellularLocation>
</comment>
<proteinExistence type="inferred from homology"/>
<feature type="chain" id="PRO_5042663807" description="Peroxidase" evidence="17">
    <location>
        <begin position="23"/>
        <end position="316"/>
    </location>
</feature>
<keyword evidence="17" id="KW-0732">Signal</keyword>
<evidence type="ECO:0000256" key="10">
    <source>
        <dbReference type="ARBA" id="ARBA00023180"/>
    </source>
</evidence>
<feature type="binding site" evidence="14">
    <location>
        <position position="71"/>
    </location>
    <ligand>
        <name>Ca(2+)</name>
        <dbReference type="ChEBI" id="CHEBI:29108"/>
        <label>1</label>
    </ligand>
</feature>
<keyword evidence="9 16" id="KW-1015">Disulfide bond</keyword>
<feature type="disulfide bond" evidence="16">
    <location>
        <begin position="65"/>
        <end position="70"/>
    </location>
</feature>
<feature type="signal peptide" evidence="17">
    <location>
        <begin position="1"/>
        <end position="22"/>
    </location>
</feature>